<protein>
    <submittedName>
        <fullName evidence="3">Gldg family protein</fullName>
    </submittedName>
</protein>
<evidence type="ECO:0000313" key="3">
    <source>
        <dbReference type="EMBL" id="BED92496.1"/>
    </source>
</evidence>
<keyword evidence="1" id="KW-0472">Membrane</keyword>
<keyword evidence="1" id="KW-1133">Transmembrane helix</keyword>
<dbReference type="KEGG" id="ptrh:RsTaC01_0239"/>
<dbReference type="InterPro" id="IPR055396">
    <property type="entry name" value="DUF7088"/>
</dbReference>
<dbReference type="EMBL" id="AP027925">
    <property type="protein sequence ID" value="BED92496.1"/>
    <property type="molecule type" value="Genomic_DNA"/>
</dbReference>
<accession>A0AA48HZA5</accession>
<dbReference type="AlphaFoldDB" id="A0AA48HZA5"/>
<gene>
    <name evidence="3" type="ORF">RsTaC01_0239</name>
</gene>
<organism evidence="3">
    <name type="scientific">Candidatus Paraimprobicoccus trichonymphae</name>
    <dbReference type="NCBI Taxonomy" id="3033793"/>
    <lineage>
        <taxon>Bacteria</taxon>
        <taxon>Bacillati</taxon>
        <taxon>Bacillota</taxon>
        <taxon>Clostridia</taxon>
        <taxon>Candidatus Paraimprobicoccus</taxon>
    </lineage>
</organism>
<dbReference type="Proteomes" id="UP001335720">
    <property type="component" value="Chromosome"/>
</dbReference>
<feature type="domain" description="DUF7088" evidence="2">
    <location>
        <begin position="56"/>
        <end position="152"/>
    </location>
</feature>
<keyword evidence="1" id="KW-0812">Transmembrane</keyword>
<sequence length="507" mass="57152">MLKDNDFLKKLKDPRVIYGSLYNLITILAILAVIVLNIAAKICTEKFSWNFDLTRNKIFSLTQESVDYISKIDKKIEITILNSKEKFVSGDNYYAQANSVINEYAKYNGNIEVKYIDLEGNPGFVNSYPNEKLSESNVIVKNLDNDKYKVLYTSDLLNIQQSYYGSTPTSSKAEQAMTSAILNVISEKKLKINFLSGFDEEDSSSFSRMLDTNNYEVTPVNLLNENLSSDSLVSIFHAPKRDLDIEALQKLRDYLEKPNKHLIIFLHYAQAEITNLNKFLSDWGLEVSSGFVVEKDSSKILMSGNSGSILNTLVDYADYSYTQGLKNPKIPVAMPVARYIKIIKQENKIGESNENESGEKEPEEERIKTLLQFSKSSVIMPENADKDWNAEKSEIKGPLPAMVLSKNKKEKPEDESSITLVASVTAVNSQLLSRSSLNNSAYFNNYINKITQREDNGITIEPKSMSGQELGMNEQTGMIIGVVFAIAVPILIIIIGIVVWIMRKKYN</sequence>
<reference evidence="3" key="1">
    <citation type="journal article" date="2023" name="ISME J.">
        <title>Emergence of putative energy parasites within Clostridia revealed by genome analysis of a novel endosymbiotic clade.</title>
        <authorList>
            <person name="Takahashi K."/>
            <person name="Kuwahara H."/>
            <person name="Horikawa Y."/>
            <person name="Izawa K."/>
            <person name="Kato D."/>
            <person name="Inagaki T."/>
            <person name="Yuki M."/>
            <person name="Ohkuma M."/>
            <person name="Hongoh Y."/>
        </authorList>
    </citation>
    <scope>NUCLEOTIDE SEQUENCE</scope>
    <source>
        <strain evidence="3">RsTa-C01</strain>
    </source>
</reference>
<evidence type="ECO:0000259" key="2">
    <source>
        <dbReference type="Pfam" id="PF23357"/>
    </source>
</evidence>
<dbReference type="Pfam" id="PF23357">
    <property type="entry name" value="DUF7088"/>
    <property type="match status" value="1"/>
</dbReference>
<name>A0AA48HZA5_9FIRM</name>
<feature type="transmembrane region" description="Helical" evidence="1">
    <location>
        <begin position="21"/>
        <end position="40"/>
    </location>
</feature>
<feature type="transmembrane region" description="Helical" evidence="1">
    <location>
        <begin position="478"/>
        <end position="502"/>
    </location>
</feature>
<evidence type="ECO:0000256" key="1">
    <source>
        <dbReference type="SAM" id="Phobius"/>
    </source>
</evidence>
<proteinExistence type="predicted"/>